<evidence type="ECO:0000313" key="8">
    <source>
        <dbReference type="EMBL" id="KKQ91152.1"/>
    </source>
</evidence>
<dbReference type="InterPro" id="IPR000702">
    <property type="entry name" value="Ribosomal_uL6-like"/>
</dbReference>
<evidence type="ECO:0000313" key="9">
    <source>
        <dbReference type="Proteomes" id="UP000034706"/>
    </source>
</evidence>
<dbReference type="PATRIC" id="fig|1618611.3.peg.275"/>
<dbReference type="PRINTS" id="PR00059">
    <property type="entry name" value="RIBOSOMALL6"/>
</dbReference>
<keyword evidence="2 4" id="KW-0689">Ribosomal protein</keyword>
<dbReference type="Proteomes" id="UP000034706">
    <property type="component" value="Unassembled WGS sequence"/>
</dbReference>
<evidence type="ECO:0000256" key="6">
    <source>
        <dbReference type="RuleBase" id="RU003870"/>
    </source>
</evidence>
<dbReference type="AlphaFoldDB" id="A0A0G0LJF9"/>
<evidence type="ECO:0000256" key="2">
    <source>
        <dbReference type="ARBA" id="ARBA00022980"/>
    </source>
</evidence>
<dbReference type="SUPFAM" id="SSF56053">
    <property type="entry name" value="Ribosomal protein L6"/>
    <property type="match status" value="2"/>
</dbReference>
<evidence type="ECO:0000259" key="7">
    <source>
        <dbReference type="Pfam" id="PF00347"/>
    </source>
</evidence>
<dbReference type="HAMAP" id="MF_01365_B">
    <property type="entry name" value="Ribosomal_uL6_B"/>
    <property type="match status" value="1"/>
</dbReference>
<dbReference type="InterPro" id="IPR020040">
    <property type="entry name" value="Ribosomal_uL6_a/b-dom"/>
</dbReference>
<evidence type="ECO:0000256" key="3">
    <source>
        <dbReference type="ARBA" id="ARBA00023274"/>
    </source>
</evidence>
<feature type="domain" description="Large ribosomal subunit protein uL6 alpha-beta" evidence="7">
    <location>
        <begin position="91"/>
        <end position="163"/>
    </location>
</feature>
<dbReference type="PANTHER" id="PTHR11655">
    <property type="entry name" value="60S/50S RIBOSOMAL PROTEIN L6/L9"/>
    <property type="match status" value="1"/>
</dbReference>
<comment type="subunit">
    <text evidence="4">Part of the 50S ribosomal subunit.</text>
</comment>
<dbReference type="InterPro" id="IPR036789">
    <property type="entry name" value="Ribosomal_uL6-like_a/b-dom_sf"/>
</dbReference>
<keyword evidence="3 4" id="KW-0687">Ribonucleoprotein</keyword>
<dbReference type="PIRSF" id="PIRSF002162">
    <property type="entry name" value="Ribosomal_L6"/>
    <property type="match status" value="1"/>
</dbReference>
<evidence type="ECO:0000256" key="1">
    <source>
        <dbReference type="ARBA" id="ARBA00009356"/>
    </source>
</evidence>
<comment type="caution">
    <text evidence="8">The sequence shown here is derived from an EMBL/GenBank/DDBJ whole genome shotgun (WGS) entry which is preliminary data.</text>
</comment>
<comment type="similarity">
    <text evidence="1 4 5">Belongs to the universal ribosomal protein uL6 family.</text>
</comment>
<dbReference type="GO" id="GO:0019843">
    <property type="term" value="F:rRNA binding"/>
    <property type="evidence" value="ECO:0007669"/>
    <property type="project" value="UniProtKB-UniRule"/>
</dbReference>
<sequence length="181" mass="19533">MSKIGKKIIEVPSGVTVVIESGLVKVKGPKGELEYKIPRELKVTFMENKMAVLPIAKSKRTPALWGTIRAVIANMISGVTNGFEKKLEIEGIGFKAQTQGNDLVFNLGFSHQIVFKVPDGIKVDVSKNTITISGISKELVGQTAADIRALKKPEPYKGKGIRYAGEVIKRKVGKKVAGTTG</sequence>
<dbReference type="PANTHER" id="PTHR11655:SF14">
    <property type="entry name" value="LARGE RIBOSOMAL SUBUNIT PROTEIN UL6M"/>
    <property type="match status" value="1"/>
</dbReference>
<dbReference type="NCBIfam" id="TIGR03654">
    <property type="entry name" value="L6_bact"/>
    <property type="match status" value="1"/>
</dbReference>
<dbReference type="EMBL" id="LBVT01000023">
    <property type="protein sequence ID" value="KKQ91152.1"/>
    <property type="molecule type" value="Genomic_DNA"/>
</dbReference>
<reference evidence="8 9" key="1">
    <citation type="journal article" date="2015" name="Nature">
        <title>rRNA introns, odd ribosomes, and small enigmatic genomes across a large radiation of phyla.</title>
        <authorList>
            <person name="Brown C.T."/>
            <person name="Hug L.A."/>
            <person name="Thomas B.C."/>
            <person name="Sharon I."/>
            <person name="Castelle C.J."/>
            <person name="Singh A."/>
            <person name="Wilkins M.J."/>
            <person name="Williams K.H."/>
            <person name="Banfield J.F."/>
        </authorList>
    </citation>
    <scope>NUCLEOTIDE SEQUENCE [LARGE SCALE GENOMIC DNA]</scope>
</reference>
<comment type="function">
    <text evidence="4 6">This protein binds to the 23S rRNA, and is important in its secondary structure. It is located near the subunit interface in the base of the L7/L12 stalk, and near the tRNA binding site of the peptidyltransferase center.</text>
</comment>
<protein>
    <recommendedName>
        <fullName evidence="4">Large ribosomal subunit protein uL6</fullName>
    </recommendedName>
</protein>
<keyword evidence="4 6" id="KW-0694">RNA-binding</keyword>
<evidence type="ECO:0000256" key="5">
    <source>
        <dbReference type="RuleBase" id="RU003869"/>
    </source>
</evidence>
<evidence type="ECO:0000256" key="4">
    <source>
        <dbReference type="HAMAP-Rule" id="MF_01365"/>
    </source>
</evidence>
<dbReference type="InterPro" id="IPR019906">
    <property type="entry name" value="Ribosomal_uL6_bac-type"/>
</dbReference>
<organism evidence="8 9">
    <name type="scientific">Candidatus Azambacteria bacterium GW2011_GWA2_39_10</name>
    <dbReference type="NCBI Taxonomy" id="1618611"/>
    <lineage>
        <taxon>Bacteria</taxon>
        <taxon>Candidatus Azamiibacteriota</taxon>
    </lineage>
</organism>
<dbReference type="PROSITE" id="PS00525">
    <property type="entry name" value="RIBOSOMAL_L6_1"/>
    <property type="match status" value="1"/>
</dbReference>
<gene>
    <name evidence="4" type="primary">rplF</name>
    <name evidence="8" type="ORF">UT16_C0023G0012</name>
</gene>
<dbReference type="GO" id="GO:0022625">
    <property type="term" value="C:cytosolic large ribosomal subunit"/>
    <property type="evidence" value="ECO:0007669"/>
    <property type="project" value="UniProtKB-UniRule"/>
</dbReference>
<dbReference type="GO" id="GO:0003735">
    <property type="term" value="F:structural constituent of ribosome"/>
    <property type="evidence" value="ECO:0007669"/>
    <property type="project" value="UniProtKB-UniRule"/>
</dbReference>
<feature type="domain" description="Large ribosomal subunit protein uL6 alpha-beta" evidence="7">
    <location>
        <begin position="11"/>
        <end position="82"/>
    </location>
</feature>
<dbReference type="GO" id="GO:0002181">
    <property type="term" value="P:cytoplasmic translation"/>
    <property type="evidence" value="ECO:0007669"/>
    <property type="project" value="TreeGrafter"/>
</dbReference>
<name>A0A0G0LJF9_9BACT</name>
<accession>A0A0G0LJF9</accession>
<dbReference type="Pfam" id="PF00347">
    <property type="entry name" value="Ribosomal_L6"/>
    <property type="match status" value="2"/>
</dbReference>
<keyword evidence="4 6" id="KW-0699">rRNA-binding</keyword>
<dbReference type="InterPro" id="IPR002358">
    <property type="entry name" value="Ribosomal_uL6_CS"/>
</dbReference>
<dbReference type="FunFam" id="3.90.930.12:FF:000001">
    <property type="entry name" value="50S ribosomal protein L6"/>
    <property type="match status" value="1"/>
</dbReference>
<dbReference type="Gene3D" id="3.90.930.12">
    <property type="entry name" value="Ribosomal protein L6, alpha-beta domain"/>
    <property type="match status" value="2"/>
</dbReference>
<proteinExistence type="inferred from homology"/>